<gene>
    <name evidence="1" type="ORF">IAD36_04170</name>
</gene>
<dbReference type="Pfam" id="PF07873">
    <property type="entry name" value="YabP"/>
    <property type="match status" value="1"/>
</dbReference>
<dbReference type="AlphaFoldDB" id="A0A9D1DKY9"/>
<evidence type="ECO:0000313" key="1">
    <source>
        <dbReference type="EMBL" id="HIR54785.1"/>
    </source>
</evidence>
<comment type="caution">
    <text evidence="1">The sequence shown here is derived from an EMBL/GenBank/DDBJ whole genome shotgun (WGS) entry which is preliminary data.</text>
</comment>
<organism evidence="1 2">
    <name type="scientific">Candidatus Scatomorpha intestinigallinarum</name>
    <dbReference type="NCBI Taxonomy" id="2840923"/>
    <lineage>
        <taxon>Bacteria</taxon>
        <taxon>Bacillati</taxon>
        <taxon>Bacillota</taxon>
        <taxon>Clostridia</taxon>
        <taxon>Eubacteriales</taxon>
        <taxon>Candidatus Scatomorpha</taxon>
    </lineage>
</organism>
<reference evidence="1" key="2">
    <citation type="journal article" date="2021" name="PeerJ">
        <title>Extensive microbial diversity within the chicken gut microbiome revealed by metagenomics and culture.</title>
        <authorList>
            <person name="Gilroy R."/>
            <person name="Ravi A."/>
            <person name="Getino M."/>
            <person name="Pursley I."/>
            <person name="Horton D.L."/>
            <person name="Alikhan N.F."/>
            <person name="Baker D."/>
            <person name="Gharbi K."/>
            <person name="Hall N."/>
            <person name="Watson M."/>
            <person name="Adriaenssens E.M."/>
            <person name="Foster-Nyarko E."/>
            <person name="Jarju S."/>
            <person name="Secka A."/>
            <person name="Antonio M."/>
            <person name="Oren A."/>
            <person name="Chaudhuri R.R."/>
            <person name="La Ragione R."/>
            <person name="Hildebrand F."/>
            <person name="Pallen M.J."/>
        </authorList>
    </citation>
    <scope>NUCLEOTIDE SEQUENCE</scope>
    <source>
        <strain evidence="1">ChiGjej3B3-7149</strain>
    </source>
</reference>
<protein>
    <submittedName>
        <fullName evidence="1">YabP/YqfC family sporulation protein</fullName>
    </submittedName>
</protein>
<evidence type="ECO:0000313" key="2">
    <source>
        <dbReference type="Proteomes" id="UP000824238"/>
    </source>
</evidence>
<sequence length="91" mass="10021">MLTRKGAELRENIADRLDLPAEAAGLLKLTVMGRGRALIEQHRGLAGYTHERIEVLGGRTRLIINGEALELAAMDREALLVTGRILSVEFE</sequence>
<reference evidence="1" key="1">
    <citation type="submission" date="2020-10" db="EMBL/GenBank/DDBJ databases">
        <authorList>
            <person name="Gilroy R."/>
        </authorList>
    </citation>
    <scope>NUCLEOTIDE SEQUENCE</scope>
    <source>
        <strain evidence="1">ChiGjej3B3-7149</strain>
    </source>
</reference>
<dbReference type="InterPro" id="IPR022476">
    <property type="entry name" value="Spore_YabP/YqfC"/>
</dbReference>
<proteinExistence type="predicted"/>
<dbReference type="EMBL" id="DVHH01000106">
    <property type="protein sequence ID" value="HIR54785.1"/>
    <property type="molecule type" value="Genomic_DNA"/>
</dbReference>
<name>A0A9D1DKY9_9FIRM</name>
<dbReference type="Proteomes" id="UP000824238">
    <property type="component" value="Unassembled WGS sequence"/>
</dbReference>
<accession>A0A9D1DKY9</accession>